<sequence length="508" mass="59292">MLSLMEDYAFKLLKFAGRREKLTPAKRVRDFQSKIQGLKNGELVEVQGFLLLRQPPYAPKDALYYILSPLSPSELKKAELRTYLVLKITEKSEINAKFKSGEYVKVSGIIDSYSYGNLRMVHVESLESADYSDYWLEYEEMALSKRELEDLFMKTIYANYDFEKAIIYSLFASPIIVGAKKNWGEGVTFSVFKDEQKIILSVWEAMHYLSSLFPRELQLRKDNKETFVESELDLDFILFDPNNTNLKYYVPYNKKILTRQIPAPNWAIEHFENKNAVFLTPKKYSLLSPDDPLAYSSETPFILNEPVGYERNRELEDLIPNVIITIFKEREKIASLSAGDEVMRKFRDRFERWIMKNRHEYGEKFDALRLKGMIFETNTRYLLSAHILGSIGRFEGKIDTGIIHDVLLINQEILDLWMNELPEKVILRAVGTYERYISGDKRANTALSIFMDLEATSIDGIVTREEFYRALLEYGFKEAYAKEIIERLIAEGHLYEPFFGKLKMVKPE</sequence>
<dbReference type="AlphaFoldDB" id="W0I753"/>
<accession>W0I753</accession>
<keyword evidence="2" id="KW-1185">Reference proteome</keyword>
<reference evidence="1 2" key="1">
    <citation type="journal article" date="2014" name="Int. J. Syst. Evol. Microbiol.">
        <title>Thermococcus paralvinellae sp. nov. and Thermococcus cleftensis sp. nov. of hyperthermophilic heterotrophs from deep-sea hydrothermal vents.</title>
        <authorList>
            <person name="Hensley S.A."/>
            <person name="Jung J.H."/>
            <person name="Park C.S."/>
            <person name="Holden J.F."/>
        </authorList>
    </citation>
    <scope>NUCLEOTIDE SEQUENCE [LARGE SCALE GENOMIC DNA]</scope>
    <source>
        <strain evidence="1 2">ES1</strain>
    </source>
</reference>
<organism evidence="1 2">
    <name type="scientific">Thermococcus paralvinellae</name>
    <dbReference type="NCBI Taxonomy" id="582419"/>
    <lineage>
        <taxon>Archaea</taxon>
        <taxon>Methanobacteriati</taxon>
        <taxon>Methanobacteriota</taxon>
        <taxon>Thermococci</taxon>
        <taxon>Thermococcales</taxon>
        <taxon>Thermococcaceae</taxon>
        <taxon>Thermococcus</taxon>
    </lineage>
</organism>
<gene>
    <name evidence="1" type="ORF">TES1_1168</name>
</gene>
<dbReference type="InterPro" id="IPR036388">
    <property type="entry name" value="WH-like_DNA-bd_sf"/>
</dbReference>
<evidence type="ECO:0000313" key="2">
    <source>
        <dbReference type="Proteomes" id="UP000019027"/>
    </source>
</evidence>
<name>W0I753_9EURY</name>
<dbReference type="HOGENOM" id="CLU_535999_0_0_2"/>
<evidence type="ECO:0000313" key="1">
    <source>
        <dbReference type="EMBL" id="AHF80552.1"/>
    </source>
</evidence>
<proteinExistence type="predicted"/>
<dbReference type="EMBL" id="CP006965">
    <property type="protein sequence ID" value="AHF80552.1"/>
    <property type="molecule type" value="Genomic_DNA"/>
</dbReference>
<dbReference type="KEGG" id="ths:TES1_1168"/>
<dbReference type="Proteomes" id="UP000019027">
    <property type="component" value="Chromosome"/>
</dbReference>
<dbReference type="Gene3D" id="1.10.10.10">
    <property type="entry name" value="Winged helix-like DNA-binding domain superfamily/Winged helix DNA-binding domain"/>
    <property type="match status" value="1"/>
</dbReference>
<protein>
    <submittedName>
        <fullName evidence="1">Uncharacterized protein</fullName>
    </submittedName>
</protein>